<accession>A0A392U7Q3</accession>
<sequence length="71" mass="7771">MAPYFIQETQLVGFEYAREELVGLLMGGTDECCVVSIVGLGGVGKTTLAKLLFDDPLVIRHFDCRSFITVS</sequence>
<dbReference type="Proteomes" id="UP000265520">
    <property type="component" value="Unassembled WGS sequence"/>
</dbReference>
<evidence type="ECO:0000313" key="2">
    <source>
        <dbReference type="EMBL" id="MCI69412.1"/>
    </source>
</evidence>
<dbReference type="GO" id="GO:0043531">
    <property type="term" value="F:ADP binding"/>
    <property type="evidence" value="ECO:0007669"/>
    <property type="project" value="InterPro"/>
</dbReference>
<organism evidence="2 3">
    <name type="scientific">Trifolium medium</name>
    <dbReference type="NCBI Taxonomy" id="97028"/>
    <lineage>
        <taxon>Eukaryota</taxon>
        <taxon>Viridiplantae</taxon>
        <taxon>Streptophyta</taxon>
        <taxon>Embryophyta</taxon>
        <taxon>Tracheophyta</taxon>
        <taxon>Spermatophyta</taxon>
        <taxon>Magnoliopsida</taxon>
        <taxon>eudicotyledons</taxon>
        <taxon>Gunneridae</taxon>
        <taxon>Pentapetalae</taxon>
        <taxon>rosids</taxon>
        <taxon>fabids</taxon>
        <taxon>Fabales</taxon>
        <taxon>Fabaceae</taxon>
        <taxon>Papilionoideae</taxon>
        <taxon>50 kb inversion clade</taxon>
        <taxon>NPAAA clade</taxon>
        <taxon>Hologalegina</taxon>
        <taxon>IRL clade</taxon>
        <taxon>Trifolieae</taxon>
        <taxon>Trifolium</taxon>
    </lineage>
</organism>
<dbReference type="Gene3D" id="3.40.50.300">
    <property type="entry name" value="P-loop containing nucleotide triphosphate hydrolases"/>
    <property type="match status" value="1"/>
</dbReference>
<dbReference type="InterPro" id="IPR002182">
    <property type="entry name" value="NB-ARC"/>
</dbReference>
<keyword evidence="3" id="KW-1185">Reference proteome</keyword>
<name>A0A392U7Q3_9FABA</name>
<evidence type="ECO:0000259" key="1">
    <source>
        <dbReference type="Pfam" id="PF00931"/>
    </source>
</evidence>
<dbReference type="Pfam" id="PF00931">
    <property type="entry name" value="NB-ARC"/>
    <property type="match status" value="1"/>
</dbReference>
<dbReference type="SUPFAM" id="SSF52540">
    <property type="entry name" value="P-loop containing nucleoside triphosphate hydrolases"/>
    <property type="match status" value="1"/>
</dbReference>
<proteinExistence type="predicted"/>
<reference evidence="2 3" key="1">
    <citation type="journal article" date="2018" name="Front. Plant Sci.">
        <title>Red Clover (Trifolium pratense) and Zigzag Clover (T. medium) - A Picture of Genomic Similarities and Differences.</title>
        <authorList>
            <person name="Dluhosova J."/>
            <person name="Istvanek J."/>
            <person name="Nedelnik J."/>
            <person name="Repkova J."/>
        </authorList>
    </citation>
    <scope>NUCLEOTIDE SEQUENCE [LARGE SCALE GENOMIC DNA]</scope>
    <source>
        <strain evidence="3">cv. 10/8</strain>
        <tissue evidence="2">Leaf</tissue>
    </source>
</reference>
<dbReference type="AlphaFoldDB" id="A0A392U7Q3"/>
<comment type="caution">
    <text evidence="2">The sequence shown here is derived from an EMBL/GenBank/DDBJ whole genome shotgun (WGS) entry which is preliminary data.</text>
</comment>
<feature type="non-terminal residue" evidence="2">
    <location>
        <position position="71"/>
    </location>
</feature>
<protein>
    <submittedName>
        <fullName evidence="2">NBS-containing resistance-like protein</fullName>
    </submittedName>
</protein>
<feature type="domain" description="NB-ARC" evidence="1">
    <location>
        <begin position="15"/>
        <end position="71"/>
    </location>
</feature>
<dbReference type="PANTHER" id="PTHR19338">
    <property type="entry name" value="TRANSLOCASE OF INNER MITOCHONDRIAL MEMBRANE 13 HOMOLOG"/>
    <property type="match status" value="1"/>
</dbReference>
<dbReference type="EMBL" id="LXQA010755441">
    <property type="protein sequence ID" value="MCI69412.1"/>
    <property type="molecule type" value="Genomic_DNA"/>
</dbReference>
<dbReference type="PANTHER" id="PTHR19338:SF32">
    <property type="entry name" value="OS06G0287500 PROTEIN"/>
    <property type="match status" value="1"/>
</dbReference>
<evidence type="ECO:0000313" key="3">
    <source>
        <dbReference type="Proteomes" id="UP000265520"/>
    </source>
</evidence>
<dbReference type="InterPro" id="IPR027417">
    <property type="entry name" value="P-loop_NTPase"/>
</dbReference>